<accession>A0ABS4WKY5</accession>
<dbReference type="Proteomes" id="UP000703720">
    <property type="component" value="Unassembled WGS sequence"/>
</dbReference>
<comment type="caution">
    <text evidence="1">The sequence shown here is derived from an EMBL/GenBank/DDBJ whole genome shotgun (WGS) entry which is preliminary data.</text>
</comment>
<reference evidence="1 2" key="1">
    <citation type="submission" date="2021-03" db="EMBL/GenBank/DDBJ databases">
        <title>Sequencing the genomes of 1000 actinobacteria strains.</title>
        <authorList>
            <person name="Klenk H.-P."/>
        </authorList>
    </citation>
    <scope>NUCLEOTIDE SEQUENCE [LARGE SCALE GENOMIC DNA]</scope>
    <source>
        <strain evidence="1 2">DSM 13468</strain>
    </source>
</reference>
<sequence>MSGKKNKRDRDTNARAWVVVAIRIATLAVRVVEFLTALHGG</sequence>
<protein>
    <submittedName>
        <fullName evidence="1">Uncharacterized protein</fullName>
    </submittedName>
</protein>
<dbReference type="EMBL" id="JAGIOA010000001">
    <property type="protein sequence ID" value="MBP2376866.1"/>
    <property type="molecule type" value="Genomic_DNA"/>
</dbReference>
<keyword evidence="2" id="KW-1185">Reference proteome</keyword>
<organism evidence="1 2">
    <name type="scientific">Microbacterium phyllosphaerae</name>
    <dbReference type="NCBI Taxonomy" id="124798"/>
    <lineage>
        <taxon>Bacteria</taxon>
        <taxon>Bacillati</taxon>
        <taxon>Actinomycetota</taxon>
        <taxon>Actinomycetes</taxon>
        <taxon>Micrococcales</taxon>
        <taxon>Microbacteriaceae</taxon>
        <taxon>Microbacterium</taxon>
    </lineage>
</organism>
<name>A0ABS4WKY5_9MICO</name>
<gene>
    <name evidence="1" type="ORF">JOF42_000361</name>
</gene>
<evidence type="ECO:0000313" key="2">
    <source>
        <dbReference type="Proteomes" id="UP000703720"/>
    </source>
</evidence>
<proteinExistence type="predicted"/>
<evidence type="ECO:0000313" key="1">
    <source>
        <dbReference type="EMBL" id="MBP2376866.1"/>
    </source>
</evidence>